<protein>
    <submittedName>
        <fullName evidence="1">Uncharacterized protein</fullName>
    </submittedName>
</protein>
<proteinExistence type="predicted"/>
<keyword evidence="2" id="KW-1185">Reference proteome</keyword>
<dbReference type="EMBL" id="CP003546">
    <property type="protein sequence ID" value="AFP84523.1"/>
    <property type="molecule type" value="Genomic_DNA"/>
</dbReference>
<dbReference type="KEGG" id="sect:A359_01200"/>
<dbReference type="RefSeq" id="WP_014887821.1">
    <property type="nucleotide sequence ID" value="NC_018419.1"/>
</dbReference>
<sequence length="86" mass="9642">MNKTDYLKRSAATVPSSTVVNEKPSAPVSSKAFDNNDDNISINAAAITCCLPIDHMLTMTRVFVDTICDERNVWYGSGMYCWLIYR</sequence>
<dbReference type="Proteomes" id="UP000003936">
    <property type="component" value="Chromosome"/>
</dbReference>
<dbReference type="AlphaFoldDB" id="J3YR79"/>
<accession>J3YR79</accession>
<gene>
    <name evidence="1" type="ORF">A359_01200</name>
</gene>
<name>J3YR79_9ENTR</name>
<evidence type="ECO:0000313" key="1">
    <source>
        <dbReference type="EMBL" id="AFP84523.1"/>
    </source>
</evidence>
<organism evidence="1 2">
    <name type="scientific">secondary endosymbiont of Ctenarytaina eucalypti</name>
    <dbReference type="NCBI Taxonomy" id="1199245"/>
    <lineage>
        <taxon>Bacteria</taxon>
        <taxon>Pseudomonadati</taxon>
        <taxon>Pseudomonadota</taxon>
        <taxon>Gammaproteobacteria</taxon>
        <taxon>Enterobacterales</taxon>
        <taxon>Enterobacteriaceae</taxon>
        <taxon>aphid secondary symbionts</taxon>
    </lineage>
</organism>
<dbReference type="HOGENOM" id="CLU_2496136_0_0_6"/>
<reference evidence="1 2" key="1">
    <citation type="journal article" date="2012" name="Mol. Biol. Evol.">
        <title>Genome reduction and co-evolution between the primary and secondary bacterial symbionts of psyllids.</title>
        <authorList>
            <person name="Sloan D.B."/>
            <person name="Moran N.A."/>
        </authorList>
    </citation>
    <scope>NUCLEOTIDE SEQUENCE [LARGE SCALE GENOMIC DNA]</scope>
    <source>
        <strain evidence="1">Ceuc_S</strain>
    </source>
</reference>
<evidence type="ECO:0000313" key="2">
    <source>
        <dbReference type="Proteomes" id="UP000003936"/>
    </source>
</evidence>